<accession>A0A9K3PQ62</accession>
<sequence>MNEESLVTENSFSSPTRRSFFKSSLFLNSLLIGTSFPSSVPANAAAVLPSESVKLDVGLLESRVDSNVLNPPPYGMEGTDIFYPSWFAGTWKVSSTTKEIQAPLGVGLFGGNSTYQAALNDVGDVLRYESRFITTDATPSNNDNDNNAKIIADREYNVRSIAKVAMGENSVVDVSTATPNKFSCVVAPKGAPSMISVDLLVLNRRQETVGPNRFDCSEVVREIATPIDRPKQQQQQQPALLKEIETTSLYTYHPETDEIHCRQRSAAFLLPSDQNEMAMKLWQLSRGQAIDVRFYDVVYTRRKES</sequence>
<dbReference type="OrthoDB" id="40262at2759"/>
<organism evidence="2 3">
    <name type="scientific">Nitzschia inconspicua</name>
    <dbReference type="NCBI Taxonomy" id="303405"/>
    <lineage>
        <taxon>Eukaryota</taxon>
        <taxon>Sar</taxon>
        <taxon>Stramenopiles</taxon>
        <taxon>Ochrophyta</taxon>
        <taxon>Bacillariophyta</taxon>
        <taxon>Bacillariophyceae</taxon>
        <taxon>Bacillariophycidae</taxon>
        <taxon>Bacillariales</taxon>
        <taxon>Bacillariaceae</taxon>
        <taxon>Nitzschia</taxon>
    </lineage>
</organism>
<dbReference type="Pfam" id="PF20670">
    <property type="entry name" value="DUF6816"/>
    <property type="match status" value="1"/>
</dbReference>
<gene>
    <name evidence="2" type="ORF">IV203_004537</name>
</gene>
<evidence type="ECO:0000259" key="1">
    <source>
        <dbReference type="Pfam" id="PF20670"/>
    </source>
</evidence>
<keyword evidence="3" id="KW-1185">Reference proteome</keyword>
<evidence type="ECO:0000313" key="2">
    <source>
        <dbReference type="EMBL" id="KAG7355181.1"/>
    </source>
</evidence>
<reference evidence="2" key="1">
    <citation type="journal article" date="2021" name="Sci. Rep.">
        <title>Diploid genomic architecture of Nitzschia inconspicua, an elite biomass production diatom.</title>
        <authorList>
            <person name="Oliver A."/>
            <person name="Podell S."/>
            <person name="Pinowska A."/>
            <person name="Traller J.C."/>
            <person name="Smith S.R."/>
            <person name="McClure R."/>
            <person name="Beliaev A."/>
            <person name="Bohutskyi P."/>
            <person name="Hill E.A."/>
            <person name="Rabines A."/>
            <person name="Zheng H."/>
            <person name="Allen L.Z."/>
            <person name="Kuo A."/>
            <person name="Grigoriev I.V."/>
            <person name="Allen A.E."/>
            <person name="Hazlebeck D."/>
            <person name="Allen E.E."/>
        </authorList>
    </citation>
    <scope>NUCLEOTIDE SEQUENCE</scope>
    <source>
        <strain evidence="2">Hildebrandi</strain>
    </source>
</reference>
<name>A0A9K3PQ62_9STRA</name>
<protein>
    <recommendedName>
        <fullName evidence="1">DUF6816 domain-containing protein</fullName>
    </recommendedName>
</protein>
<proteinExistence type="predicted"/>
<comment type="caution">
    <text evidence="2">The sequence shown here is derived from an EMBL/GenBank/DDBJ whole genome shotgun (WGS) entry which is preliminary data.</text>
</comment>
<dbReference type="EMBL" id="JAGRRH010000016">
    <property type="protein sequence ID" value="KAG7355181.1"/>
    <property type="molecule type" value="Genomic_DNA"/>
</dbReference>
<feature type="domain" description="DUF6816" evidence="1">
    <location>
        <begin position="79"/>
        <end position="277"/>
    </location>
</feature>
<dbReference type="InterPro" id="IPR049213">
    <property type="entry name" value="DUF6816"/>
</dbReference>
<dbReference type="AlphaFoldDB" id="A0A9K3PQ62"/>
<reference evidence="2" key="2">
    <citation type="submission" date="2021-04" db="EMBL/GenBank/DDBJ databases">
        <authorList>
            <person name="Podell S."/>
        </authorList>
    </citation>
    <scope>NUCLEOTIDE SEQUENCE</scope>
    <source>
        <strain evidence="2">Hildebrandi</strain>
    </source>
</reference>
<evidence type="ECO:0000313" key="3">
    <source>
        <dbReference type="Proteomes" id="UP000693970"/>
    </source>
</evidence>
<dbReference type="Proteomes" id="UP000693970">
    <property type="component" value="Unassembled WGS sequence"/>
</dbReference>